<keyword evidence="5" id="KW-1185">Reference proteome</keyword>
<dbReference type="PROSITE" id="PS50404">
    <property type="entry name" value="GST_NTER"/>
    <property type="match status" value="1"/>
</dbReference>
<dbReference type="PANTHER" id="PTHR43969">
    <property type="entry name" value="GLUTATHIONE S TRANSFERASE D10, ISOFORM A-RELATED"/>
    <property type="match status" value="1"/>
</dbReference>
<dbReference type="Pfam" id="PF13417">
    <property type="entry name" value="GST_N_3"/>
    <property type="match status" value="1"/>
</dbReference>
<gene>
    <name evidence="4" type="ORF">PLXY2_LOCUS8998</name>
</gene>
<dbReference type="Pfam" id="PF00043">
    <property type="entry name" value="GST_C"/>
    <property type="match status" value="1"/>
</dbReference>
<dbReference type="PANTHER" id="PTHR43969:SF5">
    <property type="entry name" value="GLUTATHIONE S-TRANSFERASE E14"/>
    <property type="match status" value="1"/>
</dbReference>
<proteinExistence type="evidence at transcript level"/>
<dbReference type="OrthoDB" id="422574at2759"/>
<dbReference type="Gene3D" id="3.40.30.10">
    <property type="entry name" value="Glutaredoxin"/>
    <property type="match status" value="1"/>
</dbReference>
<evidence type="ECO:0000313" key="3">
    <source>
        <dbReference type="EMBL" id="AHW45904.1"/>
    </source>
</evidence>
<protein>
    <submittedName>
        <fullName evidence="4">(diamondback moth) hypothetical protein</fullName>
    </submittedName>
    <submittedName>
        <fullName evidence="3">Glutathione S-transferase</fullName>
    </submittedName>
</protein>
<accession>X5CJR9</accession>
<sequence>MMRKLLFRNSPTDLVRCKSITLYGDEISPPVRFVQMTADLLGIQYKFKKVDLFKQENKQDFFKKINPLQKVPALKVGDTVITDSHAIALFLCENSDGQTLYPDDPIIRPIVQQIMFFNSSTLFNIDSTIYSNFFAGSESIDANLVKDWKLALDYLEYQLRKHEWLAYDKMSLCDLCCGATVSTLQLLIPPTEKHKKVNRWIKRLEEIPCHSINKIGLDRLQFFIDQIKDVAH</sequence>
<reference evidence="4" key="2">
    <citation type="submission" date="2020-11" db="EMBL/GenBank/DDBJ databases">
        <authorList>
            <person name="Whiteford S."/>
        </authorList>
    </citation>
    <scope>NUCLEOTIDE SEQUENCE</scope>
</reference>
<dbReference type="SFLD" id="SFLDG00358">
    <property type="entry name" value="Main_(cytGST)"/>
    <property type="match status" value="1"/>
</dbReference>
<feature type="domain" description="GST C-terminal" evidence="2">
    <location>
        <begin position="104"/>
        <end position="222"/>
    </location>
</feature>
<evidence type="ECO:0000313" key="4">
    <source>
        <dbReference type="EMBL" id="CAG9127596.1"/>
    </source>
</evidence>
<dbReference type="InterPro" id="IPR040079">
    <property type="entry name" value="Glutathione_S-Trfase"/>
</dbReference>
<dbReference type="Gene3D" id="1.20.1050.10">
    <property type="match status" value="1"/>
</dbReference>
<reference evidence="3" key="1">
    <citation type="submission" date="2013-12" db="EMBL/GenBank/DDBJ databases">
        <title>Identification and characterization of multiple glutathione S-transferase genes form the diamondback moth, Plutella xylostella.</title>
        <authorList>
            <person name="Zhang Y."/>
        </authorList>
    </citation>
    <scope>NUCLEOTIDE SEQUENCE</scope>
</reference>
<dbReference type="SFLD" id="SFLDS00019">
    <property type="entry name" value="Glutathione_Transferase_(cytos"/>
    <property type="match status" value="1"/>
</dbReference>
<keyword evidence="3" id="KW-0808">Transferase</keyword>
<dbReference type="AlphaFoldDB" id="X5CJR9"/>
<dbReference type="InterPro" id="IPR036249">
    <property type="entry name" value="Thioredoxin-like_sf"/>
</dbReference>
<dbReference type="InterPro" id="IPR004046">
    <property type="entry name" value="GST_C"/>
</dbReference>
<dbReference type="EMBL" id="KF929206">
    <property type="protein sequence ID" value="AHW45904.1"/>
    <property type="molecule type" value="mRNA"/>
</dbReference>
<dbReference type="KEGG" id="pxy:105384035"/>
<dbReference type="PROSITE" id="PS50405">
    <property type="entry name" value="GST_CTER"/>
    <property type="match status" value="1"/>
</dbReference>
<evidence type="ECO:0000313" key="5">
    <source>
        <dbReference type="Proteomes" id="UP000653454"/>
    </source>
</evidence>
<evidence type="ECO:0000259" key="1">
    <source>
        <dbReference type="PROSITE" id="PS50404"/>
    </source>
</evidence>
<dbReference type="GO" id="GO:0006749">
    <property type="term" value="P:glutathione metabolic process"/>
    <property type="evidence" value="ECO:0007669"/>
    <property type="project" value="TreeGrafter"/>
</dbReference>
<dbReference type="GO" id="GO:0004364">
    <property type="term" value="F:glutathione transferase activity"/>
    <property type="evidence" value="ECO:0007669"/>
    <property type="project" value="TreeGrafter"/>
</dbReference>
<feature type="domain" description="GST N-terminal" evidence="1">
    <location>
        <begin position="18"/>
        <end position="99"/>
    </location>
</feature>
<dbReference type="InterPro" id="IPR010987">
    <property type="entry name" value="Glutathione-S-Trfase_C-like"/>
</dbReference>
<evidence type="ECO:0000259" key="2">
    <source>
        <dbReference type="PROSITE" id="PS50405"/>
    </source>
</evidence>
<dbReference type="InterPro" id="IPR004045">
    <property type="entry name" value="Glutathione_S-Trfase_N"/>
</dbReference>
<dbReference type="Proteomes" id="UP000653454">
    <property type="component" value="Unassembled WGS sequence"/>
</dbReference>
<dbReference type="SUPFAM" id="SSF47616">
    <property type="entry name" value="GST C-terminal domain-like"/>
    <property type="match status" value="1"/>
</dbReference>
<name>X5CJR9_PLUXY</name>
<dbReference type="EMBL" id="CAJHNJ030000034">
    <property type="protein sequence ID" value="CAG9127596.1"/>
    <property type="molecule type" value="Genomic_DNA"/>
</dbReference>
<organism evidence="3">
    <name type="scientific">Plutella xylostella</name>
    <name type="common">Diamondback moth</name>
    <name type="synonym">Plutella maculipennis</name>
    <dbReference type="NCBI Taxonomy" id="51655"/>
    <lineage>
        <taxon>Eukaryota</taxon>
        <taxon>Metazoa</taxon>
        <taxon>Ecdysozoa</taxon>
        <taxon>Arthropoda</taxon>
        <taxon>Hexapoda</taxon>
        <taxon>Insecta</taxon>
        <taxon>Pterygota</taxon>
        <taxon>Neoptera</taxon>
        <taxon>Endopterygota</taxon>
        <taxon>Lepidoptera</taxon>
        <taxon>Glossata</taxon>
        <taxon>Ditrysia</taxon>
        <taxon>Yponomeutoidea</taxon>
        <taxon>Plutellidae</taxon>
        <taxon>Plutella</taxon>
    </lineage>
</organism>
<dbReference type="InterPro" id="IPR036282">
    <property type="entry name" value="Glutathione-S-Trfase_C_sf"/>
</dbReference>
<dbReference type="SUPFAM" id="SSF52833">
    <property type="entry name" value="Thioredoxin-like"/>
    <property type="match status" value="1"/>
</dbReference>